<dbReference type="Pfam" id="PF01476">
    <property type="entry name" value="LysM"/>
    <property type="match status" value="1"/>
</dbReference>
<evidence type="ECO:0000313" key="4">
    <source>
        <dbReference type="Proteomes" id="UP000515800"/>
    </source>
</evidence>
<dbReference type="InterPro" id="IPR036779">
    <property type="entry name" value="LysM_dom_sf"/>
</dbReference>
<keyword evidence="4" id="KW-1185">Reference proteome</keyword>
<dbReference type="EMBL" id="CP060724">
    <property type="protein sequence ID" value="QNN75603.1"/>
    <property type="molecule type" value="Genomic_DNA"/>
</dbReference>
<dbReference type="InterPro" id="IPR035940">
    <property type="entry name" value="CAP_sf"/>
</dbReference>
<dbReference type="KEGG" id="wdi:H9L19_01630"/>
<dbReference type="PROSITE" id="PS51782">
    <property type="entry name" value="LYSM"/>
    <property type="match status" value="1"/>
</dbReference>
<name>A0A7G9T678_9LACO</name>
<feature type="signal peptide" evidence="1">
    <location>
        <begin position="1"/>
        <end position="28"/>
    </location>
</feature>
<dbReference type="AlphaFoldDB" id="A0A7G9T678"/>
<keyword evidence="1" id="KW-0732">Signal</keyword>
<dbReference type="CDD" id="cd05379">
    <property type="entry name" value="CAP_bacterial"/>
    <property type="match status" value="1"/>
</dbReference>
<organism evidence="3 4">
    <name type="scientific">Weissella diestrammenae</name>
    <dbReference type="NCBI Taxonomy" id="1162633"/>
    <lineage>
        <taxon>Bacteria</taxon>
        <taxon>Bacillati</taxon>
        <taxon>Bacillota</taxon>
        <taxon>Bacilli</taxon>
        <taxon>Lactobacillales</taxon>
        <taxon>Lactobacillaceae</taxon>
        <taxon>Weissella</taxon>
    </lineage>
</organism>
<feature type="chain" id="PRO_5029020266" evidence="1">
    <location>
        <begin position="29"/>
        <end position="234"/>
    </location>
</feature>
<dbReference type="SUPFAM" id="SSF55797">
    <property type="entry name" value="PR-1-like"/>
    <property type="match status" value="1"/>
</dbReference>
<feature type="domain" description="LysM" evidence="2">
    <location>
        <begin position="53"/>
        <end position="97"/>
    </location>
</feature>
<dbReference type="Gene3D" id="3.40.33.10">
    <property type="entry name" value="CAP"/>
    <property type="match status" value="1"/>
</dbReference>
<dbReference type="CDD" id="cd00118">
    <property type="entry name" value="LysM"/>
    <property type="match status" value="1"/>
</dbReference>
<dbReference type="Gene3D" id="3.10.350.10">
    <property type="entry name" value="LysM domain"/>
    <property type="match status" value="1"/>
</dbReference>
<dbReference type="Proteomes" id="UP000515800">
    <property type="component" value="Chromosome"/>
</dbReference>
<dbReference type="SMART" id="SM00257">
    <property type="entry name" value="LysM"/>
    <property type="match status" value="1"/>
</dbReference>
<proteinExistence type="predicted"/>
<evidence type="ECO:0000259" key="2">
    <source>
        <dbReference type="PROSITE" id="PS51782"/>
    </source>
</evidence>
<dbReference type="RefSeq" id="WP_187529435.1">
    <property type="nucleotide sequence ID" value="NZ_CP060724.1"/>
</dbReference>
<evidence type="ECO:0000313" key="3">
    <source>
        <dbReference type="EMBL" id="QNN75603.1"/>
    </source>
</evidence>
<accession>A0A7G9T678</accession>
<reference evidence="3 4" key="1">
    <citation type="submission" date="2020-08" db="EMBL/GenBank/DDBJ databases">
        <title>Genome sequence of Weissella diestrammenae KACC 16890T.</title>
        <authorList>
            <person name="Hyun D.-W."/>
            <person name="Bae J.-W."/>
        </authorList>
    </citation>
    <scope>NUCLEOTIDE SEQUENCE [LARGE SCALE GENOMIC DNA]</scope>
    <source>
        <strain evidence="3 4">KACC 16890</strain>
    </source>
</reference>
<dbReference type="SUPFAM" id="SSF54106">
    <property type="entry name" value="LysM domain"/>
    <property type="match status" value="1"/>
</dbReference>
<evidence type="ECO:0000256" key="1">
    <source>
        <dbReference type="SAM" id="SignalP"/>
    </source>
</evidence>
<dbReference type="InterPro" id="IPR014044">
    <property type="entry name" value="CAP_dom"/>
</dbReference>
<dbReference type="InterPro" id="IPR018392">
    <property type="entry name" value="LysM"/>
</dbReference>
<sequence>MKNVKKIFGTAIAAAAATVPFLGGHASADQAQSFRDTSVDDAKKVADEAANTPTYTVQSGDTLASISEVTGVSVTDLQRFNKLGTNSLIVTGSQLKLSDGTESSTTQNTAAAQTTATASTNSTAVDSNDSTLAALNAMRANAGLPQLTWDASLAAKAQGRAALVAASGIPADHFRLSTEVIAIGWSAGSSVISAWYNETNMVGAANGHRNWEMNASFTHVGFGYVNGVIVGEAY</sequence>
<gene>
    <name evidence="3" type="ORF">H9L19_01630</name>
</gene>
<protein>
    <submittedName>
        <fullName evidence="3">LysM peptidoglycan-binding domain-containing protein</fullName>
    </submittedName>
</protein>
<dbReference type="Pfam" id="PF00188">
    <property type="entry name" value="CAP"/>
    <property type="match status" value="1"/>
</dbReference>